<gene>
    <name evidence="6" type="ordered locus">Halha_1845</name>
</gene>
<dbReference type="EMBL" id="CP003359">
    <property type="protein sequence ID" value="AGB41758.1"/>
    <property type="molecule type" value="Genomic_DNA"/>
</dbReference>
<sequence>MLIKRIVVGNLKVNCYLVIDEDTKKAIIIDPGANKEAILEKVNEQNLTVKYIINTHVHADHIGANKYLLEETGAKLLVHKADAEFLQDPKLNLSAYIDDPQEKIISPVADKLLVAGDKIECGNLTFEVVHTPGHTPGSICLKSKQILFSGDTLFARGVGRTDFPQGSSPDLKNSLQKITQFDLNLKLYPGHGPTTTLEKAKKNNPYI</sequence>
<dbReference type="InterPro" id="IPR051453">
    <property type="entry name" value="MBL_Glyoxalase_II"/>
</dbReference>
<name>L0KCG1_HALHC</name>
<organism evidence="6 7">
    <name type="scientific">Halobacteroides halobius (strain ATCC 35273 / DSM 5150 / MD-1)</name>
    <dbReference type="NCBI Taxonomy" id="748449"/>
    <lineage>
        <taxon>Bacteria</taxon>
        <taxon>Bacillati</taxon>
        <taxon>Bacillota</taxon>
        <taxon>Clostridia</taxon>
        <taxon>Halanaerobiales</taxon>
        <taxon>Halobacteroidaceae</taxon>
        <taxon>Halobacteroides</taxon>
    </lineage>
</organism>
<evidence type="ECO:0000256" key="4">
    <source>
        <dbReference type="ARBA" id="ARBA00022833"/>
    </source>
</evidence>
<evidence type="ECO:0000256" key="2">
    <source>
        <dbReference type="ARBA" id="ARBA00022723"/>
    </source>
</evidence>
<feature type="domain" description="Metallo-beta-lactamase" evidence="5">
    <location>
        <begin position="12"/>
        <end position="191"/>
    </location>
</feature>
<dbReference type="AlphaFoldDB" id="L0KCG1"/>
<reference evidence="7" key="1">
    <citation type="submission" date="2012-02" db="EMBL/GenBank/DDBJ databases">
        <title>The complete genome of Halobacteroides halobius DSM 5150.</title>
        <authorList>
            <person name="Lucas S."/>
            <person name="Copeland A."/>
            <person name="Lapidus A."/>
            <person name="Glavina del Rio T."/>
            <person name="Dalin E."/>
            <person name="Tice H."/>
            <person name="Bruce D."/>
            <person name="Goodwin L."/>
            <person name="Pitluck S."/>
            <person name="Peters L."/>
            <person name="Mikhailova N."/>
            <person name="Gu W."/>
            <person name="Kyrpides N."/>
            <person name="Mavromatis K."/>
            <person name="Ivanova N."/>
            <person name="Brettin T."/>
            <person name="Detter J.C."/>
            <person name="Han C."/>
            <person name="Larimer F."/>
            <person name="Land M."/>
            <person name="Hauser L."/>
            <person name="Markowitz V."/>
            <person name="Cheng J.-F."/>
            <person name="Hugenholtz P."/>
            <person name="Woyke T."/>
            <person name="Wu D."/>
            <person name="Tindall B."/>
            <person name="Pomrenke H."/>
            <person name="Brambilla E."/>
            <person name="Klenk H.-P."/>
            <person name="Eisen J.A."/>
        </authorList>
    </citation>
    <scope>NUCLEOTIDE SEQUENCE [LARGE SCALE GENOMIC DNA]</scope>
    <source>
        <strain evidence="7">ATCC 35273 / DSM 5150 / MD-1</strain>
    </source>
</reference>
<dbReference type="Pfam" id="PF00753">
    <property type="entry name" value="Lactamase_B"/>
    <property type="match status" value="1"/>
</dbReference>
<dbReference type="PANTHER" id="PTHR46233:SF3">
    <property type="entry name" value="HYDROXYACYLGLUTATHIONE HYDROLASE GLOC"/>
    <property type="match status" value="1"/>
</dbReference>
<accession>L0KCG1</accession>
<dbReference type="eggNOG" id="COG0491">
    <property type="taxonomic scope" value="Bacteria"/>
</dbReference>
<evidence type="ECO:0000259" key="5">
    <source>
        <dbReference type="SMART" id="SM00849"/>
    </source>
</evidence>
<dbReference type="SMART" id="SM00849">
    <property type="entry name" value="Lactamase_B"/>
    <property type="match status" value="1"/>
</dbReference>
<dbReference type="SUPFAM" id="SSF56281">
    <property type="entry name" value="Metallo-hydrolase/oxidoreductase"/>
    <property type="match status" value="1"/>
</dbReference>
<evidence type="ECO:0000256" key="3">
    <source>
        <dbReference type="ARBA" id="ARBA00022801"/>
    </source>
</evidence>
<dbReference type="Proteomes" id="UP000010880">
    <property type="component" value="Chromosome"/>
</dbReference>
<keyword evidence="2" id="KW-0479">Metal-binding</keyword>
<dbReference type="Gene3D" id="3.60.15.10">
    <property type="entry name" value="Ribonuclease Z/Hydroxyacylglutathione hydrolase-like"/>
    <property type="match status" value="1"/>
</dbReference>
<dbReference type="OrthoDB" id="9802248at2"/>
<keyword evidence="4" id="KW-0862">Zinc</keyword>
<proteinExistence type="predicted"/>
<dbReference type="HOGENOM" id="CLU_030571_5_4_9"/>
<dbReference type="CDD" id="cd06262">
    <property type="entry name" value="metallo-hydrolase-like_MBL-fold"/>
    <property type="match status" value="1"/>
</dbReference>
<dbReference type="InterPro" id="IPR036866">
    <property type="entry name" value="RibonucZ/Hydroxyglut_hydro"/>
</dbReference>
<dbReference type="GO" id="GO:0016787">
    <property type="term" value="F:hydrolase activity"/>
    <property type="evidence" value="ECO:0007669"/>
    <property type="project" value="UniProtKB-KW"/>
</dbReference>
<keyword evidence="7" id="KW-1185">Reference proteome</keyword>
<keyword evidence="3 6" id="KW-0378">Hydrolase</keyword>
<dbReference type="RefSeq" id="WP_015327474.1">
    <property type="nucleotide sequence ID" value="NC_019978.1"/>
</dbReference>
<comment type="cofactor">
    <cofactor evidence="1">
        <name>Zn(2+)</name>
        <dbReference type="ChEBI" id="CHEBI:29105"/>
    </cofactor>
</comment>
<dbReference type="KEGG" id="hhl:Halha_1845"/>
<protein>
    <submittedName>
        <fullName evidence="6">Zn-dependent hydrolase, glyoxylase</fullName>
    </submittedName>
</protein>
<evidence type="ECO:0000256" key="1">
    <source>
        <dbReference type="ARBA" id="ARBA00001947"/>
    </source>
</evidence>
<evidence type="ECO:0000313" key="6">
    <source>
        <dbReference type="EMBL" id="AGB41758.1"/>
    </source>
</evidence>
<evidence type="ECO:0000313" key="7">
    <source>
        <dbReference type="Proteomes" id="UP000010880"/>
    </source>
</evidence>
<dbReference type="PANTHER" id="PTHR46233">
    <property type="entry name" value="HYDROXYACYLGLUTATHIONE HYDROLASE GLOC"/>
    <property type="match status" value="1"/>
</dbReference>
<dbReference type="STRING" id="748449.Halha_1845"/>
<dbReference type="GO" id="GO:0046872">
    <property type="term" value="F:metal ion binding"/>
    <property type="evidence" value="ECO:0007669"/>
    <property type="project" value="UniProtKB-KW"/>
</dbReference>
<dbReference type="InterPro" id="IPR001279">
    <property type="entry name" value="Metallo-B-lactamas"/>
</dbReference>